<reference evidence="2 3" key="1">
    <citation type="submission" date="2016-04" db="EMBL/GenBank/DDBJ databases">
        <title>Complete genome sequence of Thermococcus siculi type strain RG-20.</title>
        <authorList>
            <person name="Oger P.M."/>
        </authorList>
    </citation>
    <scope>NUCLEOTIDE SEQUENCE [LARGE SCALE GENOMIC DNA]</scope>
    <source>
        <strain evidence="2 3">RG-20</strain>
    </source>
</reference>
<keyword evidence="1" id="KW-0472">Membrane</keyword>
<evidence type="ECO:0000256" key="1">
    <source>
        <dbReference type="SAM" id="Phobius"/>
    </source>
</evidence>
<name>A0A2Z2MIU3_9EURY</name>
<dbReference type="AlphaFoldDB" id="A0A2Z2MIU3"/>
<accession>A0A2Z2MIU3</accession>
<feature type="transmembrane region" description="Helical" evidence="1">
    <location>
        <begin position="287"/>
        <end position="305"/>
    </location>
</feature>
<sequence>MALLKGGQSMKRFAVLIMALMVLGGMMGMVSAHTVTVDGDPSDWTASTWNQNINTAQLYQDVGEWVWKDAAEDERTVFANPDKRVDILEFRITADDTYLYFMIRFNDLDVVGEEGAPGIMITIDTDQGQDSGEVWFGYLSDTKVASDGNANWEYQILVDLANSQVQDGQPVYGDGVPVWNGGSPLDVIQVQNNEWVDISTSDDEFVASTTNDVVEIRVKKSELGDPSTIRVELGVVRENGSANALDPDGGSGSDVLDAMTDATSTEDEVSDGAIDYYEDINISSVPFFSNAAVILAIILGVVVLFRKH</sequence>
<evidence type="ECO:0000313" key="2">
    <source>
        <dbReference type="EMBL" id="ASJ08362.1"/>
    </source>
</evidence>
<dbReference type="Gene3D" id="2.60.40.1190">
    <property type="match status" value="1"/>
</dbReference>
<evidence type="ECO:0008006" key="4">
    <source>
        <dbReference type="Google" id="ProtNLM"/>
    </source>
</evidence>
<keyword evidence="1" id="KW-1133">Transmembrane helix</keyword>
<protein>
    <recommendedName>
        <fullName evidence="4">Glucodextranase-like C-terminal domain-containing protein</fullName>
    </recommendedName>
</protein>
<proteinExistence type="predicted"/>
<keyword evidence="1" id="KW-0812">Transmembrane</keyword>
<keyword evidence="3" id="KW-1185">Reference proteome</keyword>
<organism evidence="2 3">
    <name type="scientific">Thermococcus siculi</name>
    <dbReference type="NCBI Taxonomy" id="72803"/>
    <lineage>
        <taxon>Archaea</taxon>
        <taxon>Methanobacteriati</taxon>
        <taxon>Methanobacteriota</taxon>
        <taxon>Thermococci</taxon>
        <taxon>Thermococcales</taxon>
        <taxon>Thermococcaceae</taxon>
        <taxon>Thermococcus</taxon>
    </lineage>
</organism>
<dbReference type="EMBL" id="CP015103">
    <property type="protein sequence ID" value="ASJ08362.1"/>
    <property type="molecule type" value="Genomic_DNA"/>
</dbReference>
<dbReference type="KEGG" id="tsl:A3L11_03590"/>
<evidence type="ECO:0000313" key="3">
    <source>
        <dbReference type="Proteomes" id="UP000250125"/>
    </source>
</evidence>
<gene>
    <name evidence="2" type="ORF">A3L11_03590</name>
</gene>
<dbReference type="Proteomes" id="UP000250125">
    <property type="component" value="Chromosome"/>
</dbReference>